<feature type="compositionally biased region" description="Acidic residues" evidence="1">
    <location>
        <begin position="79"/>
        <end position="96"/>
    </location>
</feature>
<accession>A0A2Z6PGZ8</accession>
<proteinExistence type="predicted"/>
<organism evidence="3 4">
    <name type="scientific">Trifolium subterraneum</name>
    <name type="common">Subterranean clover</name>
    <dbReference type="NCBI Taxonomy" id="3900"/>
    <lineage>
        <taxon>Eukaryota</taxon>
        <taxon>Viridiplantae</taxon>
        <taxon>Streptophyta</taxon>
        <taxon>Embryophyta</taxon>
        <taxon>Tracheophyta</taxon>
        <taxon>Spermatophyta</taxon>
        <taxon>Magnoliopsida</taxon>
        <taxon>eudicotyledons</taxon>
        <taxon>Gunneridae</taxon>
        <taxon>Pentapetalae</taxon>
        <taxon>rosids</taxon>
        <taxon>fabids</taxon>
        <taxon>Fabales</taxon>
        <taxon>Fabaceae</taxon>
        <taxon>Papilionoideae</taxon>
        <taxon>50 kb inversion clade</taxon>
        <taxon>NPAAA clade</taxon>
        <taxon>Hologalegina</taxon>
        <taxon>IRL clade</taxon>
        <taxon>Trifolieae</taxon>
        <taxon>Trifolium</taxon>
    </lineage>
</organism>
<dbReference type="Proteomes" id="UP000242715">
    <property type="component" value="Unassembled WGS sequence"/>
</dbReference>
<dbReference type="Pfam" id="PF25498">
    <property type="entry name" value="DUF7912"/>
    <property type="match status" value="1"/>
</dbReference>
<name>A0A2Z6PGZ8_TRISU</name>
<dbReference type="EMBL" id="DF974744">
    <property type="protein sequence ID" value="GAU50340.1"/>
    <property type="molecule type" value="Genomic_DNA"/>
</dbReference>
<dbReference type="PANTHER" id="PTHR34544">
    <property type="entry name" value="OSJNBA0006B20.18 PROTEIN"/>
    <property type="match status" value="1"/>
</dbReference>
<dbReference type="PANTHER" id="PTHR34544:SF3">
    <property type="entry name" value="OS07G0155200 PROTEIN"/>
    <property type="match status" value="1"/>
</dbReference>
<reference evidence="4" key="1">
    <citation type="journal article" date="2017" name="Front. Plant Sci.">
        <title>Climate Clever Clovers: New Paradigm to Reduce the Environmental Footprint of Ruminants by Breeding Low Methanogenic Forages Utilizing Haplotype Variation.</title>
        <authorList>
            <person name="Kaur P."/>
            <person name="Appels R."/>
            <person name="Bayer P.E."/>
            <person name="Keeble-Gagnere G."/>
            <person name="Wang J."/>
            <person name="Hirakawa H."/>
            <person name="Shirasawa K."/>
            <person name="Vercoe P."/>
            <person name="Stefanova K."/>
            <person name="Durmic Z."/>
            <person name="Nichols P."/>
            <person name="Revell C."/>
            <person name="Isobe S.N."/>
            <person name="Edwards D."/>
            <person name="Erskine W."/>
        </authorList>
    </citation>
    <scope>NUCLEOTIDE SEQUENCE [LARGE SCALE GENOMIC DNA]</scope>
    <source>
        <strain evidence="4">cv. Daliak</strain>
    </source>
</reference>
<dbReference type="InterPro" id="IPR057234">
    <property type="entry name" value="DUF7912"/>
</dbReference>
<feature type="region of interest" description="Disordered" evidence="1">
    <location>
        <begin position="70"/>
        <end position="108"/>
    </location>
</feature>
<dbReference type="OrthoDB" id="1100432at2759"/>
<evidence type="ECO:0000259" key="2">
    <source>
        <dbReference type="Pfam" id="PF25498"/>
    </source>
</evidence>
<dbReference type="AlphaFoldDB" id="A0A2Z6PGZ8"/>
<evidence type="ECO:0000313" key="4">
    <source>
        <dbReference type="Proteomes" id="UP000242715"/>
    </source>
</evidence>
<protein>
    <recommendedName>
        <fullName evidence="2">DUF7912 domain-containing protein</fullName>
    </recommendedName>
</protein>
<evidence type="ECO:0000313" key="3">
    <source>
        <dbReference type="EMBL" id="GAU50340.1"/>
    </source>
</evidence>
<evidence type="ECO:0000256" key="1">
    <source>
        <dbReference type="SAM" id="MobiDB-lite"/>
    </source>
</evidence>
<keyword evidence="4" id="KW-1185">Reference proteome</keyword>
<gene>
    <name evidence="3" type="ORF">TSUD_243190</name>
</gene>
<sequence length="297" mass="33588">MAMAARVVIRKTKNIICTASLLLRSTSQSFLSHNRSLSPPNSRLHPFSTPHTSFSRHFSSSLSVRVEIDGNENVKEENETSDEGESTDGWEEEDEAEPKIGDGGSGGGVSLQNVPWGQRALSIAEEVLVQFSEDLKLYAFKTSPGGYVYFVFVLNFSSFFLRYGCPSMDELESYNQEFKKRLDAVGALGDIPDDLALEVSSPGADRVLKVPDDLNRFKELPMRVFYAENIESNCLEMDGVFILDSIENDSEICIWKLADVKENRDPIKKGKPLNRKQKDWRLRLPFNFHRMVTLYID</sequence>
<feature type="domain" description="DUF7912" evidence="2">
    <location>
        <begin position="207"/>
        <end position="295"/>
    </location>
</feature>